<name>A0A2S3I2Q4_9POAL</name>
<feature type="compositionally biased region" description="Basic and acidic residues" evidence="7">
    <location>
        <begin position="889"/>
        <end position="903"/>
    </location>
</feature>
<dbReference type="Proteomes" id="UP000243499">
    <property type="component" value="Chromosome 6"/>
</dbReference>
<evidence type="ECO:0000256" key="6">
    <source>
        <dbReference type="ARBA" id="ARBA00023242"/>
    </source>
</evidence>
<dbReference type="GO" id="GO:0005634">
    <property type="term" value="C:nucleus"/>
    <property type="evidence" value="ECO:0007669"/>
    <property type="project" value="UniProtKB-SubCell"/>
</dbReference>
<dbReference type="EMBL" id="CM008051">
    <property type="protein sequence ID" value="PAN35477.2"/>
    <property type="molecule type" value="Genomic_DNA"/>
</dbReference>
<evidence type="ECO:0000256" key="4">
    <source>
        <dbReference type="ARBA" id="ARBA00022490"/>
    </source>
</evidence>
<organism evidence="9">
    <name type="scientific">Panicum hallii</name>
    <dbReference type="NCBI Taxonomy" id="206008"/>
    <lineage>
        <taxon>Eukaryota</taxon>
        <taxon>Viridiplantae</taxon>
        <taxon>Streptophyta</taxon>
        <taxon>Embryophyta</taxon>
        <taxon>Tracheophyta</taxon>
        <taxon>Spermatophyta</taxon>
        <taxon>Magnoliopsida</taxon>
        <taxon>Liliopsida</taxon>
        <taxon>Poales</taxon>
        <taxon>Poaceae</taxon>
        <taxon>PACMAD clade</taxon>
        <taxon>Panicoideae</taxon>
        <taxon>Panicodae</taxon>
        <taxon>Paniceae</taxon>
        <taxon>Panicinae</taxon>
        <taxon>Panicum</taxon>
        <taxon>Panicum sect. Panicum</taxon>
    </lineage>
</organism>
<feature type="region of interest" description="Disordered" evidence="7">
    <location>
        <begin position="1410"/>
        <end position="1430"/>
    </location>
</feature>
<feature type="domain" description="Inner centromere protein ARK-binding" evidence="8">
    <location>
        <begin position="1578"/>
        <end position="1636"/>
    </location>
</feature>
<dbReference type="GO" id="GO:0005819">
    <property type="term" value="C:spindle"/>
    <property type="evidence" value="ECO:0007669"/>
    <property type="project" value="UniProtKB-SubCell"/>
</dbReference>
<reference evidence="9" key="1">
    <citation type="submission" date="2018-04" db="EMBL/GenBank/DDBJ databases">
        <title>WGS assembly of Panicum hallii.</title>
        <authorList>
            <person name="Lovell J."/>
            <person name="Jenkins J."/>
            <person name="Lowry D."/>
            <person name="Mamidi S."/>
            <person name="Sreedasyam A."/>
            <person name="Weng X."/>
            <person name="Barry K."/>
            <person name="Bonette J."/>
            <person name="Campitelli B."/>
            <person name="Daum C."/>
            <person name="Gordon S."/>
            <person name="Gould B."/>
            <person name="Lipzen A."/>
            <person name="Macqueen A."/>
            <person name="Palacio-Mejia J."/>
            <person name="Plott C."/>
            <person name="Shakirov E."/>
            <person name="Shu S."/>
            <person name="Yoshinaga Y."/>
            <person name="Zane M."/>
            <person name="Rokhsar D."/>
            <person name="Grimwood J."/>
            <person name="Schmutz J."/>
            <person name="Juenger T."/>
        </authorList>
    </citation>
    <scope>NUCLEOTIDE SEQUENCE [LARGE SCALE GENOMIC DNA]</scope>
    <source>
        <strain evidence="9">FIL2</strain>
    </source>
</reference>
<feature type="compositionally biased region" description="Basic residues" evidence="7">
    <location>
        <begin position="1461"/>
        <end position="1476"/>
    </location>
</feature>
<sequence>MEALFMQAFERRDAAEAQMRQQAASYSHTAARALLAAGHLPPPWLLPHPAAFAALCRRGAGAAEAQVRQQVEAYSQSLARAFVGAGHLPPAWLLPTDVGAGDLELRGGAEEQMRQQVVSYSQSLARAFVGAGHLPPAWLLPTDVGAGDLELRGGAEEQMRQQVVSYSQSLACALLAAGHCSPAWLLQAPADVATDGNTVRNLLVDLANPKSADHVHHVFPEINHWVKQKTAEAVEVKPVIMNITSSAESHCLPVLLNTLPQKETSHAAETEPLEDPRSIATQLLKIDSFHSVKPNFLEGLDSVVATNPKNDPMAASAENDSNSIDSAENDSLGLPHAMVSLLVEKGTLHSDESNFLEGSNSLASLLLDKEPILTDSLERPHLMVSPLLEKDTLHCVNINHHEGHYVMPSVLLAKEIKDAAESESFEGPSFMASPLPENDSLHSNKPNFLEGSDCLSSSPTENDAIETAENVRIEVSQCTTSLQVEKGSSMASPLLEKGSTWADSLEGSHGMASPPVEKDTLHCAETDFLQGTYCMPSLLLDKEAGHTSETTPLEGPFFLVSSKDPLNTIDHTGKLRKRSSLFVRCDNESSRTPEQQSSRCHVLPIPINESALQPYQLADNTSEAQDVCTWNNIDISARPEAPSAASCKSGRVLHTAERNSRMSTDKSLTGLQHHGPVCFSFWPILNVRFWEIQNQPEAKTNRANSMLLAFLLNSADSCAIVSDNQNKSPQPSAQPLCSSGSRKKFSLLMSETSDVQGTNSMARPHFLASPLLEKATLHCVQTDLDKLMPKYTDDGDACQISTISSGTIISHSDYRIGHNDTSTGSAKDAFVSAESESAQMQSSLAKISLECVMTGTAVEAQMASAAQFTSVESVQRESVFDSIKCQPKQSDHAHAKFSDKDKSVMPSGSSGASSKRAGVHSAESNITTNESLQTVTDRKYNSPKPSCEYSTASHMDKLSASEILVNRNPSCENVEMNEQSDDLYGSSSTMSTSLSSLDNQDDIHDQIKSIGNLSGKALPSLSFLSRLGSCGCISPNIEGRSSASNRTRPLAHEVQAAANYSPERSMSTLSDAIHCSSPILQSLLCSGSSLNTKVTTIPPLQSEMYSPTINARAFQAFCESTKLINLSSSLSAKYNMKPLDAVYQSLPSKFEKLMNRPLACLIDTNMLDPSYDNKKSRVPGKYSLDFDGAFMMSDDLTYGSYSYGVQEDSDIPLNLSVVKYNLEKLSGRIGSSSDYLGSTPEIACFRIDEDRTILGENENQVKLSIPVGRNYSRQRLAAEKPLGYATNINESKGTSSLDLTAGKFYTRKPDQHVHIRVNQDIKHLKENRTSSIRKAGKVTHPLLDRLSKMEMLSSKSERNRSETNIEKGGRPRNIVSNMTSFIPLVKQKQRPLTSCVKRDVRVRALEVAEAAKRREEKKQTEREKRKTAVELERERLKQENEHRQKQVEQQKKMDADIITRKRQRENHGKRRNARKRNCVEGAPKHQKQLVEKMHSTNAVKDACPNNTDVKDLVENLVRGLKNQLLSDERMESVHRLLASESSSLKGVSADWKSEGSGFQVQESLSDNVDMDYEMSPYEDSDEEDIDILEHKREIRRRRKLIPSWAQSQNLNKILQSNQALDPREVFAHKCSFNLSDVLTSGIPHRLFN</sequence>
<dbReference type="Gramene" id="PAN35477">
    <property type="protein sequence ID" value="PAN35477"/>
    <property type="gene ID" value="PAHAL_6G246900"/>
</dbReference>
<evidence type="ECO:0000259" key="8">
    <source>
        <dbReference type="Pfam" id="PF03941"/>
    </source>
</evidence>
<keyword evidence="4" id="KW-0963">Cytoplasm</keyword>
<keyword evidence="5" id="KW-0206">Cytoskeleton</keyword>
<keyword evidence="6" id="KW-0539">Nucleus</keyword>
<evidence type="ECO:0000256" key="5">
    <source>
        <dbReference type="ARBA" id="ARBA00023212"/>
    </source>
</evidence>
<evidence type="ECO:0000256" key="3">
    <source>
        <dbReference type="ARBA" id="ARBA00010042"/>
    </source>
</evidence>
<feature type="compositionally biased region" description="Basic and acidic residues" evidence="7">
    <location>
        <begin position="1355"/>
        <end position="1369"/>
    </location>
</feature>
<accession>A0A2S3I2Q4</accession>
<comment type="similarity">
    <text evidence="3">Belongs to the INCENP family.</text>
</comment>
<proteinExistence type="inferred from homology"/>
<evidence type="ECO:0000256" key="1">
    <source>
        <dbReference type="ARBA" id="ARBA00004123"/>
    </source>
</evidence>
<feature type="region of interest" description="Disordered" evidence="7">
    <location>
        <begin position="978"/>
        <end position="997"/>
    </location>
</feature>
<evidence type="ECO:0000313" key="9">
    <source>
        <dbReference type="EMBL" id="PAN35477.2"/>
    </source>
</evidence>
<protein>
    <recommendedName>
        <fullName evidence="8">Inner centromere protein ARK-binding domain-containing protein</fullName>
    </recommendedName>
</protein>
<evidence type="ECO:0000256" key="2">
    <source>
        <dbReference type="ARBA" id="ARBA00004186"/>
    </source>
</evidence>
<dbReference type="PANTHER" id="PTHR13738">
    <property type="entry name" value="TROPONIN I"/>
    <property type="match status" value="1"/>
</dbReference>
<feature type="region of interest" description="Disordered" evidence="7">
    <location>
        <begin position="308"/>
        <end position="330"/>
    </location>
</feature>
<feature type="compositionally biased region" description="Polar residues" evidence="7">
    <location>
        <begin position="922"/>
        <end position="935"/>
    </location>
</feature>
<feature type="region of interest" description="Disordered" evidence="7">
    <location>
        <begin position="1351"/>
        <end position="1374"/>
    </location>
</feature>
<evidence type="ECO:0000256" key="7">
    <source>
        <dbReference type="SAM" id="MobiDB-lite"/>
    </source>
</evidence>
<dbReference type="InterPro" id="IPR005635">
    <property type="entry name" value="Inner_centromere_prot_ARK-bd"/>
</dbReference>
<gene>
    <name evidence="9" type="ORF">PAHAL_6G246900</name>
</gene>
<comment type="subcellular location">
    <subcellularLocation>
        <location evidence="2">Cytoplasm</location>
        <location evidence="2">Cytoskeleton</location>
        <location evidence="2">Spindle</location>
    </subcellularLocation>
    <subcellularLocation>
        <location evidence="1">Nucleus</location>
    </subcellularLocation>
</comment>
<feature type="region of interest" description="Disordered" evidence="7">
    <location>
        <begin position="1461"/>
        <end position="1484"/>
    </location>
</feature>
<dbReference type="PANTHER" id="PTHR13738:SF1">
    <property type="entry name" value="TROPONIN I"/>
    <property type="match status" value="1"/>
</dbReference>
<dbReference type="InterPro" id="IPR050875">
    <property type="entry name" value="Troponin_I"/>
</dbReference>
<feature type="compositionally biased region" description="Low complexity" evidence="7">
    <location>
        <begin position="986"/>
        <end position="997"/>
    </location>
</feature>
<feature type="region of interest" description="Disordered" evidence="7">
    <location>
        <begin position="882"/>
        <end position="952"/>
    </location>
</feature>
<dbReference type="Pfam" id="PF03941">
    <property type="entry name" value="INCENP_ARK-bind"/>
    <property type="match status" value="1"/>
</dbReference>